<evidence type="ECO:0000256" key="1">
    <source>
        <dbReference type="ARBA" id="ARBA00004776"/>
    </source>
</evidence>
<evidence type="ECO:0000313" key="9">
    <source>
        <dbReference type="Proteomes" id="UP000216052"/>
    </source>
</evidence>
<dbReference type="InterPro" id="IPR011990">
    <property type="entry name" value="TPR-like_helical_dom_sf"/>
</dbReference>
<sequence>MQENEQLKNSIKQAIKQLIETGKLTEAGQLLFEYEKNLPSDCEVYSMKAVIAILKDNNAEGIDILQQGLNINPCNADLLYNLAYAYEQKGEFTKAIYYYKQSHYYSNNNITSSEALMSIERIKQKAEYLQQVKRKTSIIILLSANEELNRLCIDNIRKYTEHGTYELVIVFDGIKRLSTTDLELQEDIISIDCENNVSIATKYNKGIGVAKGNSILLMDSSIIVTSNWLSNLRAALFSSDDIFAAGAINNINTPGQYNYSNIEELHSFAGEYNKSNANSWLSCLCITSSCLLIKRKAFYKIGNFEENFIHSQFVQDDYVFRLRQNGYKTLLCKDTFVHHMPIELSEQEKQQMYTDQILFYKKWNVDVNYPSFIQKQALQGSDILYLGRGCAATLSYIKSILPTVKCFGFISDKNYFKDENITVINTLEPYADLEKRFEKRQFDIIIVDFEFCNKNEFEKMLQAINLYCSIQGYILIKIPKKVFNDCNLLEHSQFLDIESDDGEFYIASFSIYNLNGVVLKNVFKDIENDCNLEKCEQFIYEMFLSKCCHLRHIVQILNKYAVKYPKIVVKLAKAAHKACDKNSEFALWQIANQVSLQDKEVIINFATILNRYNHFEKALEIIHLHGNSAFDEELVRLKKDILQKIEKQKSENEDAIILRNILSPKYVLERVDQILYEGIQETYYCFSNDGSEKLLLKPPKEFIGVLNNVYLIGGTRYIFDGNQCLYNDELAATYNKADYRPRLQNIEILSNDKIGLIYRKNKEHKKIKQGILISCEYDFSYGHWVMECLPKIAFVQEKMGIDNIPFLVGSDASPYFLGLIEKICKEYSVVQLEKGYVYEVEQLIYPSNLSIMFEKAHGVLTNGDDFILSQKWIKKVQNQLVGEYENNDKRHRKKIYISRLNNFERKLLNELEITKMLKKLGFEIVDFLLYSHEERKKMMGQAEIVVSSAGSGDLNLIYCRPGTIHIPLLSDICYERDHQYSQLNNIFQIVSKPVFGPRAYRTNSIHDDFTIDIDDLLKTLAESENLASNDLKVEGKI</sequence>
<evidence type="ECO:0000256" key="3">
    <source>
        <dbReference type="ARBA" id="ARBA00022676"/>
    </source>
</evidence>
<dbReference type="InterPro" id="IPR019734">
    <property type="entry name" value="TPR_rpt"/>
</dbReference>
<feature type="domain" description="Glycosyltransferase 2-like" evidence="6">
    <location>
        <begin position="147"/>
        <end position="301"/>
    </location>
</feature>
<evidence type="ECO:0008006" key="10">
    <source>
        <dbReference type="Google" id="ProtNLM"/>
    </source>
</evidence>
<organism evidence="8 9">
    <name type="scientific">Sporomusa acidovorans (strain ATCC 49682 / DSM 3132 / Mol)</name>
    <dbReference type="NCBI Taxonomy" id="1123286"/>
    <lineage>
        <taxon>Bacteria</taxon>
        <taxon>Bacillati</taxon>
        <taxon>Bacillota</taxon>
        <taxon>Negativicutes</taxon>
        <taxon>Selenomonadales</taxon>
        <taxon>Sporomusaceae</taxon>
        <taxon>Sporomusa</taxon>
    </lineage>
</organism>
<evidence type="ECO:0000259" key="6">
    <source>
        <dbReference type="Pfam" id="PF00535"/>
    </source>
</evidence>
<dbReference type="SUPFAM" id="SSF53448">
    <property type="entry name" value="Nucleotide-diphospho-sugar transferases"/>
    <property type="match status" value="1"/>
</dbReference>
<dbReference type="SMART" id="SM00028">
    <property type="entry name" value="TPR"/>
    <property type="match status" value="2"/>
</dbReference>
<feature type="domain" description="Glycosyltransferase 61 catalytic" evidence="7">
    <location>
        <begin position="781"/>
        <end position="964"/>
    </location>
</feature>
<evidence type="ECO:0000313" key="8">
    <source>
        <dbReference type="EMBL" id="XFO74064.1"/>
    </source>
</evidence>
<dbReference type="PANTHER" id="PTHR43179:SF12">
    <property type="entry name" value="GALACTOFURANOSYLTRANSFERASE GLFT2"/>
    <property type="match status" value="1"/>
</dbReference>
<gene>
    <name evidence="8" type="ORF">SPACI_041730</name>
</gene>
<dbReference type="Gene3D" id="3.90.550.10">
    <property type="entry name" value="Spore Coat Polysaccharide Biosynthesis Protein SpsA, Chain A"/>
    <property type="match status" value="1"/>
</dbReference>
<dbReference type="SUPFAM" id="SSF48452">
    <property type="entry name" value="TPR-like"/>
    <property type="match status" value="1"/>
</dbReference>
<keyword evidence="5" id="KW-0802">TPR repeat</keyword>
<reference evidence="8" key="1">
    <citation type="submission" date="2024-05" db="EMBL/GenBank/DDBJ databases">
        <title>Isolation and characterization of Sporomusa carbonis sp. nov., a carboxydotrophic hydrogenogen in the genus of Sporomusa isolated from a charcoal burning pile.</title>
        <authorList>
            <person name="Boeer T."/>
            <person name="Rosenbaum F."/>
            <person name="Eysell L."/>
            <person name="Mueller V."/>
            <person name="Daniel R."/>
            <person name="Poehlein A."/>
        </authorList>
    </citation>
    <scope>NUCLEOTIDE SEQUENCE [LARGE SCALE GENOMIC DNA]</scope>
    <source>
        <strain evidence="8">DSM 3132</strain>
    </source>
</reference>
<comment type="pathway">
    <text evidence="1">Cell wall biogenesis; cell wall polysaccharide biosynthesis.</text>
</comment>
<dbReference type="Pfam" id="PF00535">
    <property type="entry name" value="Glycos_transf_2"/>
    <property type="match status" value="1"/>
</dbReference>
<keyword evidence="4" id="KW-0808">Transferase</keyword>
<keyword evidence="9" id="KW-1185">Reference proteome</keyword>
<dbReference type="Pfam" id="PF13431">
    <property type="entry name" value="TPR_17"/>
    <property type="match status" value="1"/>
</dbReference>
<dbReference type="InterPro" id="IPR029044">
    <property type="entry name" value="Nucleotide-diphossugar_trans"/>
</dbReference>
<dbReference type="PANTHER" id="PTHR43179">
    <property type="entry name" value="RHAMNOSYLTRANSFERASE WBBL"/>
    <property type="match status" value="1"/>
</dbReference>
<protein>
    <recommendedName>
        <fullName evidence="10">Glycosyl transferase family 2</fullName>
    </recommendedName>
</protein>
<dbReference type="Gene3D" id="1.25.40.10">
    <property type="entry name" value="Tetratricopeptide repeat domain"/>
    <property type="match status" value="1"/>
</dbReference>
<keyword evidence="3" id="KW-0328">Glycosyltransferase</keyword>
<dbReference type="InterPro" id="IPR001173">
    <property type="entry name" value="Glyco_trans_2-like"/>
</dbReference>
<dbReference type="RefSeq" id="WP_093796336.1">
    <property type="nucleotide sequence ID" value="NZ_CP155571.1"/>
</dbReference>
<evidence type="ECO:0000259" key="7">
    <source>
        <dbReference type="Pfam" id="PF04577"/>
    </source>
</evidence>
<proteinExistence type="inferred from homology"/>
<dbReference type="Proteomes" id="UP000216052">
    <property type="component" value="Chromosome"/>
</dbReference>
<dbReference type="EMBL" id="CP155571">
    <property type="protein sequence ID" value="XFO74064.1"/>
    <property type="molecule type" value="Genomic_DNA"/>
</dbReference>
<evidence type="ECO:0000256" key="4">
    <source>
        <dbReference type="ARBA" id="ARBA00022679"/>
    </source>
</evidence>
<dbReference type="Pfam" id="PF04577">
    <property type="entry name" value="Glyco_transf_61"/>
    <property type="match status" value="1"/>
</dbReference>
<dbReference type="InterPro" id="IPR049625">
    <property type="entry name" value="Glyco_transf_61_cat"/>
</dbReference>
<accession>A0ABZ3J6P6</accession>
<evidence type="ECO:0000256" key="5">
    <source>
        <dbReference type="PROSITE-ProRule" id="PRU00339"/>
    </source>
</evidence>
<name>A0ABZ3J6P6_SPOA4</name>
<feature type="repeat" description="TPR" evidence="5">
    <location>
        <begin position="76"/>
        <end position="109"/>
    </location>
</feature>
<comment type="similarity">
    <text evidence="2">Belongs to the glycosyltransferase 2 family.</text>
</comment>
<dbReference type="PROSITE" id="PS50005">
    <property type="entry name" value="TPR"/>
    <property type="match status" value="1"/>
</dbReference>
<evidence type="ECO:0000256" key="2">
    <source>
        <dbReference type="ARBA" id="ARBA00006739"/>
    </source>
</evidence>